<dbReference type="Proteomes" id="UP000607311">
    <property type="component" value="Unassembled WGS sequence"/>
</dbReference>
<accession>A0A9W5XMP6</accession>
<keyword evidence="2" id="KW-1185">Reference proteome</keyword>
<name>A0A9W5XMP6_9ACTN</name>
<comment type="caution">
    <text evidence="1">The sequence shown here is derived from an EMBL/GenBank/DDBJ whole genome shotgun (WGS) entry which is preliminary data.</text>
</comment>
<reference evidence="1" key="1">
    <citation type="submission" date="2021-01" db="EMBL/GenBank/DDBJ databases">
        <title>Whole genome shotgun sequence of Verrucosispora sediminis NBRC 107745.</title>
        <authorList>
            <person name="Komaki H."/>
            <person name="Tamura T."/>
        </authorList>
    </citation>
    <scope>NUCLEOTIDE SEQUENCE</scope>
    <source>
        <strain evidence="1">NBRC 107745</strain>
    </source>
</reference>
<evidence type="ECO:0000313" key="1">
    <source>
        <dbReference type="EMBL" id="GIJ36377.1"/>
    </source>
</evidence>
<dbReference type="EMBL" id="BOPD01000049">
    <property type="protein sequence ID" value="GIJ36377.1"/>
    <property type="molecule type" value="Genomic_DNA"/>
</dbReference>
<dbReference type="AlphaFoldDB" id="A0A9W5XMP6"/>
<organism evidence="1 2">
    <name type="scientific">Micromonospora sediminimaris</name>
    <dbReference type="NCBI Taxonomy" id="547162"/>
    <lineage>
        <taxon>Bacteria</taxon>
        <taxon>Bacillati</taxon>
        <taxon>Actinomycetota</taxon>
        <taxon>Actinomycetes</taxon>
        <taxon>Micromonosporales</taxon>
        <taxon>Micromonosporaceae</taxon>
        <taxon>Micromonospora</taxon>
    </lineage>
</organism>
<proteinExistence type="predicted"/>
<evidence type="ECO:0000313" key="2">
    <source>
        <dbReference type="Proteomes" id="UP000607311"/>
    </source>
</evidence>
<sequence>MYAPSLSLFAATAAPKYRPDCPAAAARVVSAAWARLGSNDTTRAATIAALPETESVRSRRPEGRVREIMLILQ</sequence>
<protein>
    <submittedName>
        <fullName evidence="1">Uncharacterized protein</fullName>
    </submittedName>
</protein>
<gene>
    <name evidence="1" type="ORF">Vse01_55250</name>
</gene>